<evidence type="ECO:0000313" key="3">
    <source>
        <dbReference type="EMBL" id="HGK23059.1"/>
    </source>
</evidence>
<dbReference type="PANTHER" id="PTHR33515:SF1">
    <property type="entry name" value="RIBOSOME-BINDING FACTOR A, CHLOROPLASTIC-RELATED"/>
    <property type="match status" value="1"/>
</dbReference>
<evidence type="ECO:0000256" key="2">
    <source>
        <dbReference type="HAMAP-Rule" id="MF_00003"/>
    </source>
</evidence>
<reference evidence="3" key="1">
    <citation type="journal article" date="2020" name="mSystems">
        <title>Genome- and Community-Level Interaction Insights into Carbon Utilization and Element Cycling Functions of Hydrothermarchaeota in Hydrothermal Sediment.</title>
        <authorList>
            <person name="Zhou Z."/>
            <person name="Liu Y."/>
            <person name="Xu W."/>
            <person name="Pan J."/>
            <person name="Luo Z.H."/>
            <person name="Li M."/>
        </authorList>
    </citation>
    <scope>NUCLEOTIDE SEQUENCE [LARGE SCALE GENOMIC DNA]</scope>
    <source>
        <strain evidence="3">SpSt-70</strain>
    </source>
</reference>
<comment type="function">
    <text evidence="2">One of several proteins that assist in the late maturation steps of the functional core of the 30S ribosomal subunit. Associates with free 30S ribosomal subunits (but not with 30S subunits that are part of 70S ribosomes or polysomes). Required for efficient processing of 16S rRNA. May interact with the 5'-terminal helix region of 16S rRNA.</text>
</comment>
<comment type="similarity">
    <text evidence="2">Belongs to the RbfA family.</text>
</comment>
<dbReference type="InterPro" id="IPR000238">
    <property type="entry name" value="RbfA"/>
</dbReference>
<dbReference type="GO" id="GO:0005829">
    <property type="term" value="C:cytosol"/>
    <property type="evidence" value="ECO:0007669"/>
    <property type="project" value="TreeGrafter"/>
</dbReference>
<dbReference type="HAMAP" id="MF_00003">
    <property type="entry name" value="RbfA"/>
    <property type="match status" value="1"/>
</dbReference>
<dbReference type="NCBIfam" id="TIGR00082">
    <property type="entry name" value="rbfA"/>
    <property type="match status" value="1"/>
</dbReference>
<dbReference type="PROSITE" id="PS01319">
    <property type="entry name" value="RBFA"/>
    <property type="match status" value="1"/>
</dbReference>
<evidence type="ECO:0000256" key="1">
    <source>
        <dbReference type="ARBA" id="ARBA00022517"/>
    </source>
</evidence>
<dbReference type="EMBL" id="DTDV01000005">
    <property type="protein sequence ID" value="HGK23059.1"/>
    <property type="molecule type" value="Genomic_DNA"/>
</dbReference>
<gene>
    <name evidence="2 3" type="primary">rbfA</name>
    <name evidence="3" type="ORF">ENU78_01185</name>
</gene>
<sequence>MRQGVISMRQRQERLSALIREEISEILLRRVKDPRISSFLVITEVKMSKDLRYAHIYVSVYGSKEEKEQTMKGLESAKGFIRSELGKDLRIRFVPEIFFELDDSLEKGDRILRKLKELGLEDEQDSE</sequence>
<organism evidence="3">
    <name type="scientific">Dictyoglomus thermophilum</name>
    <dbReference type="NCBI Taxonomy" id="14"/>
    <lineage>
        <taxon>Bacteria</taxon>
        <taxon>Pseudomonadati</taxon>
        <taxon>Dictyoglomota</taxon>
        <taxon>Dictyoglomia</taxon>
        <taxon>Dictyoglomales</taxon>
        <taxon>Dictyoglomaceae</taxon>
        <taxon>Dictyoglomus</taxon>
    </lineage>
</organism>
<dbReference type="SUPFAM" id="SSF89919">
    <property type="entry name" value="Ribosome-binding factor A, RbfA"/>
    <property type="match status" value="1"/>
</dbReference>
<dbReference type="GO" id="GO:0030490">
    <property type="term" value="P:maturation of SSU-rRNA"/>
    <property type="evidence" value="ECO:0007669"/>
    <property type="project" value="UniProtKB-UniRule"/>
</dbReference>
<dbReference type="Gene3D" id="3.30.300.20">
    <property type="match status" value="1"/>
</dbReference>
<comment type="subcellular location">
    <subcellularLocation>
        <location evidence="2">Cytoplasm</location>
    </subcellularLocation>
</comment>
<keyword evidence="2" id="KW-0963">Cytoplasm</keyword>
<dbReference type="Pfam" id="PF02033">
    <property type="entry name" value="RBFA"/>
    <property type="match status" value="1"/>
</dbReference>
<dbReference type="InterPro" id="IPR020053">
    <property type="entry name" value="Ribosome-bd_factorA_CS"/>
</dbReference>
<name>A0A7V4DWD0_DICTH</name>
<dbReference type="PANTHER" id="PTHR33515">
    <property type="entry name" value="RIBOSOME-BINDING FACTOR A, CHLOROPLASTIC-RELATED"/>
    <property type="match status" value="1"/>
</dbReference>
<protein>
    <recommendedName>
        <fullName evidence="2">Ribosome-binding factor A</fullName>
    </recommendedName>
</protein>
<comment type="caution">
    <text evidence="3">The sequence shown here is derived from an EMBL/GenBank/DDBJ whole genome shotgun (WGS) entry which is preliminary data.</text>
</comment>
<dbReference type="InterPro" id="IPR023799">
    <property type="entry name" value="RbfA_dom_sf"/>
</dbReference>
<proteinExistence type="inferred from homology"/>
<dbReference type="GO" id="GO:0043024">
    <property type="term" value="F:ribosomal small subunit binding"/>
    <property type="evidence" value="ECO:0007669"/>
    <property type="project" value="TreeGrafter"/>
</dbReference>
<dbReference type="InterPro" id="IPR015946">
    <property type="entry name" value="KH_dom-like_a/b"/>
</dbReference>
<dbReference type="AlphaFoldDB" id="A0A7V4DWD0"/>
<keyword evidence="1 2" id="KW-0690">Ribosome biogenesis</keyword>
<comment type="subunit">
    <text evidence="2">Monomer. Binds 30S ribosomal subunits, but not 50S ribosomal subunits or 70S ribosomes.</text>
</comment>
<accession>A0A7V4DWD0</accession>